<keyword evidence="3" id="KW-1185">Reference proteome</keyword>
<evidence type="ECO:0000313" key="2">
    <source>
        <dbReference type="EMBL" id="KAE8240119.1"/>
    </source>
</evidence>
<reference evidence="2" key="1">
    <citation type="submission" date="2016-04" db="EMBL/GenBank/DDBJ databases">
        <authorList>
            <person name="Nguyen H.D."/>
            <person name="Samba Siva P."/>
            <person name="Cullis J."/>
            <person name="Levesque C.A."/>
            <person name="Hambleton S."/>
        </authorList>
    </citation>
    <scope>NUCLEOTIDE SEQUENCE</scope>
    <source>
        <strain evidence="2">DAOMC 236426</strain>
    </source>
</reference>
<dbReference type="AlphaFoldDB" id="A0A8X7STP6"/>
<evidence type="ECO:0000256" key="1">
    <source>
        <dbReference type="SAM" id="MobiDB-lite"/>
    </source>
</evidence>
<proteinExistence type="predicted"/>
<name>A0A8X7STP6_9BASI</name>
<organism evidence="2 3">
    <name type="scientific">Tilletia controversa</name>
    <name type="common">dwarf bunt fungus</name>
    <dbReference type="NCBI Taxonomy" id="13291"/>
    <lineage>
        <taxon>Eukaryota</taxon>
        <taxon>Fungi</taxon>
        <taxon>Dikarya</taxon>
        <taxon>Basidiomycota</taxon>
        <taxon>Ustilaginomycotina</taxon>
        <taxon>Exobasidiomycetes</taxon>
        <taxon>Tilletiales</taxon>
        <taxon>Tilletiaceae</taxon>
        <taxon>Tilletia</taxon>
    </lineage>
</organism>
<sequence length="161" mass="18084">MLQCCAVGTEHFDQDVLKSADEADAAAGTSPDITKPASEPASGTASPSVRRSPPLFPPGSRFDQTTEEQAAKMRLGFSNWFFCSSIEDVKRGNVFEWSAWALLVIRRMNQKLTPEQQEHCQRPKRYWKDLAELTMARNYASYTHAIGNRVIPIDRDDFQSG</sequence>
<protein>
    <submittedName>
        <fullName evidence="2">Uncharacterized protein</fullName>
    </submittedName>
</protein>
<feature type="region of interest" description="Disordered" evidence="1">
    <location>
        <begin position="22"/>
        <end position="63"/>
    </location>
</feature>
<comment type="caution">
    <text evidence="2">The sequence shown here is derived from an EMBL/GenBank/DDBJ whole genome shotgun (WGS) entry which is preliminary data.</text>
</comment>
<reference evidence="2" key="2">
    <citation type="journal article" date="2019" name="IMA Fungus">
        <title>Genome sequencing and comparison of five Tilletia species to identify candidate genes for the detection of regulated species infecting wheat.</title>
        <authorList>
            <person name="Nguyen H.D.T."/>
            <person name="Sultana T."/>
            <person name="Kesanakurti P."/>
            <person name="Hambleton S."/>
        </authorList>
    </citation>
    <scope>NUCLEOTIDE SEQUENCE</scope>
    <source>
        <strain evidence="2">DAOMC 236426</strain>
    </source>
</reference>
<dbReference type="Proteomes" id="UP000077684">
    <property type="component" value="Unassembled WGS sequence"/>
</dbReference>
<gene>
    <name evidence="2" type="ORF">A4X06_0g7903</name>
</gene>
<accession>A0A8X7STP6</accession>
<dbReference type="EMBL" id="LWDE02001521">
    <property type="protein sequence ID" value="KAE8240119.1"/>
    <property type="molecule type" value="Genomic_DNA"/>
</dbReference>
<evidence type="ECO:0000313" key="3">
    <source>
        <dbReference type="Proteomes" id="UP000077684"/>
    </source>
</evidence>